<feature type="domain" description="Gp5/Type VI secretion system Vgr protein OB-fold" evidence="4">
    <location>
        <begin position="391"/>
        <end position="456"/>
    </location>
</feature>
<reference evidence="7" key="1">
    <citation type="journal article" date="2019" name="Int. J. Syst. Evol. Microbiol.">
        <title>The Global Catalogue of Microorganisms (GCM) 10K type strain sequencing project: providing services to taxonomists for standard genome sequencing and annotation.</title>
        <authorList>
            <consortium name="The Broad Institute Genomics Platform"/>
            <consortium name="The Broad Institute Genome Sequencing Center for Infectious Disease"/>
            <person name="Wu L."/>
            <person name="Ma J."/>
        </authorList>
    </citation>
    <scope>NUCLEOTIDE SEQUENCE [LARGE SCALE GENOMIC DNA]</scope>
    <source>
        <strain evidence="7">CGMCC 1.12664</strain>
    </source>
</reference>
<evidence type="ECO:0000313" key="6">
    <source>
        <dbReference type="EMBL" id="GGE22659.1"/>
    </source>
</evidence>
<comment type="subcellular location">
    <subcellularLocation>
        <location evidence="1">Secreted</location>
    </subcellularLocation>
</comment>
<comment type="similarity">
    <text evidence="2">Belongs to the VgrG protein family.</text>
</comment>
<dbReference type="AlphaFoldDB" id="A0A917EC60"/>
<gene>
    <name evidence="6" type="ORF">GCM10011360_08930</name>
</gene>
<dbReference type="SUPFAM" id="SSF69255">
    <property type="entry name" value="gp5 N-terminal domain-like"/>
    <property type="match status" value="1"/>
</dbReference>
<protein>
    <recommendedName>
        <fullName evidence="8">Type VI secretion system tip protein VgrG</fullName>
    </recommendedName>
</protein>
<dbReference type="InterPro" id="IPR054030">
    <property type="entry name" value="Gp5_Vgr_C"/>
</dbReference>
<evidence type="ECO:0000256" key="1">
    <source>
        <dbReference type="ARBA" id="ARBA00004613"/>
    </source>
</evidence>
<evidence type="ECO:0000259" key="5">
    <source>
        <dbReference type="Pfam" id="PF22178"/>
    </source>
</evidence>
<dbReference type="EMBL" id="BMFJ01000001">
    <property type="protein sequence ID" value="GGE22659.1"/>
    <property type="molecule type" value="Genomic_DNA"/>
</dbReference>
<dbReference type="InterPro" id="IPR050708">
    <property type="entry name" value="T6SS_VgrG/RHS"/>
</dbReference>
<dbReference type="Gene3D" id="2.40.50.230">
    <property type="entry name" value="Gp5 N-terminal domain"/>
    <property type="match status" value="1"/>
</dbReference>
<dbReference type="NCBIfam" id="TIGR03361">
    <property type="entry name" value="VI_Rhs_Vgr"/>
    <property type="match status" value="1"/>
</dbReference>
<dbReference type="Pfam" id="PF22178">
    <property type="entry name" value="Gp5_trimer_C"/>
    <property type="match status" value="1"/>
</dbReference>
<dbReference type="InterPro" id="IPR006531">
    <property type="entry name" value="Gp5/Vgr_OB"/>
</dbReference>
<sequence length="686" mass="76541">MNAPFSQADRIGRFHTDLGKDALVLLRFTGTDAMNALFHYRVEALSTDPDVKFDDLLGTHGRVEIDNFVGEPVWFDGIITRAVWVGVDENGHRYDLELRPWTWLAGKRRNQRIFHEQTAPEIIEAVLNAYGALGDPHVENKLVNAYPTLEYTVQYRESDLDFVMRMMQRFGISFHFTHKDGSHTLVMTDSVDEHPTITGETRPYKPVDGHHQQEEEHFEEFRPERNITTGAYRAADYNFKTPNASMETSYDLPAEYQQSDWESYDYPGDYLENDDGNNRVAPIRMEQERALDRQIHASGDIAPLKSGVKIGVTGDHLPSVLKETYLCLGATHSYVSDAYATGGGGSGETYAYAGRFLLQPVSAPMRPQRVTPIPVVQGPQTAKVVGQGEIDCDEYGRILVQFHWDLDGSYSMRCRVSQNWASRGWGGMIIPRIGMEVVVEFLEGDPDKPLVTGCVYNGANDPPYALPDHKTKSVFKTNTHQGSGFNELSFEDQANEELIYMHGQKDQEIVIQNDRMKTIGRDESNTIGQDRTQSVGQNETMNVGQDQTETIGRDVVYTVGQNQQESYGKDHVQTVGNIHKQDIGTDHLVTIGGNHEETVMGKSTLNVTQQITNNTGEHTLMAFKKFVIKGPGGKITIDPSGITMEAPMITLKGKVAMGGFGTAQVPTLQGAAKKALPLVEECEKKK</sequence>
<evidence type="ECO:0000256" key="2">
    <source>
        <dbReference type="ARBA" id="ARBA00005558"/>
    </source>
</evidence>
<keyword evidence="3" id="KW-0964">Secreted</keyword>
<dbReference type="NCBIfam" id="TIGR01646">
    <property type="entry name" value="vgr_GE"/>
    <property type="match status" value="1"/>
</dbReference>
<dbReference type="SUPFAM" id="SSF69349">
    <property type="entry name" value="Phage fibre proteins"/>
    <property type="match status" value="1"/>
</dbReference>
<dbReference type="InterPro" id="IPR017847">
    <property type="entry name" value="T6SS_RhsGE_Vgr_subset"/>
</dbReference>
<keyword evidence="7" id="KW-1185">Reference proteome</keyword>
<evidence type="ECO:0000313" key="7">
    <source>
        <dbReference type="Proteomes" id="UP000612855"/>
    </source>
</evidence>
<dbReference type="Gene3D" id="3.55.50.10">
    <property type="entry name" value="Baseplate protein-like domains"/>
    <property type="match status" value="1"/>
</dbReference>
<dbReference type="SUPFAM" id="SSF69279">
    <property type="entry name" value="Phage tail proteins"/>
    <property type="match status" value="2"/>
</dbReference>
<dbReference type="Gene3D" id="4.10.220.110">
    <property type="match status" value="1"/>
</dbReference>
<dbReference type="PANTHER" id="PTHR32305:SF15">
    <property type="entry name" value="PROTEIN RHSA-RELATED"/>
    <property type="match status" value="1"/>
</dbReference>
<proteinExistence type="inferred from homology"/>
<dbReference type="Proteomes" id="UP000612855">
    <property type="component" value="Unassembled WGS sequence"/>
</dbReference>
<dbReference type="Pfam" id="PF04717">
    <property type="entry name" value="Phage_base_V"/>
    <property type="match status" value="1"/>
</dbReference>
<dbReference type="PANTHER" id="PTHR32305">
    <property type="match status" value="1"/>
</dbReference>
<name>A0A917EC60_9RHOB</name>
<dbReference type="InterPro" id="IPR006533">
    <property type="entry name" value="T6SS_Vgr_RhsGE"/>
</dbReference>
<feature type="domain" description="Gp5/Type VI secretion system Vgr C-terminal trimerisation" evidence="5">
    <location>
        <begin position="473"/>
        <end position="582"/>
    </location>
</feature>
<evidence type="ECO:0008006" key="8">
    <source>
        <dbReference type="Google" id="ProtNLM"/>
    </source>
</evidence>
<evidence type="ECO:0000259" key="4">
    <source>
        <dbReference type="Pfam" id="PF04717"/>
    </source>
</evidence>
<organism evidence="6 7">
    <name type="scientific">Primorskyibacter flagellatus</name>
    <dbReference type="NCBI Taxonomy" id="1387277"/>
    <lineage>
        <taxon>Bacteria</taxon>
        <taxon>Pseudomonadati</taxon>
        <taxon>Pseudomonadota</taxon>
        <taxon>Alphaproteobacteria</taxon>
        <taxon>Rhodobacterales</taxon>
        <taxon>Roseobacteraceae</taxon>
        <taxon>Primorskyibacter</taxon>
    </lineage>
</organism>
<accession>A0A917EC60</accession>
<dbReference type="Pfam" id="PF05954">
    <property type="entry name" value="Phage_GPD"/>
    <property type="match status" value="1"/>
</dbReference>
<evidence type="ECO:0000256" key="3">
    <source>
        <dbReference type="ARBA" id="ARBA00022525"/>
    </source>
</evidence>
<comment type="caution">
    <text evidence="6">The sequence shown here is derived from an EMBL/GenBank/DDBJ whole genome shotgun (WGS) entry which is preliminary data.</text>
</comment>
<dbReference type="RefSeq" id="WP_188476468.1">
    <property type="nucleotide sequence ID" value="NZ_BMFJ01000001.1"/>
</dbReference>
<dbReference type="InterPro" id="IPR037026">
    <property type="entry name" value="Vgr_OB-fold_dom_sf"/>
</dbReference>
<dbReference type="GO" id="GO:0005576">
    <property type="term" value="C:extracellular region"/>
    <property type="evidence" value="ECO:0007669"/>
    <property type="project" value="UniProtKB-SubCell"/>
</dbReference>
<dbReference type="Gene3D" id="2.30.110.50">
    <property type="match status" value="1"/>
</dbReference>